<dbReference type="Proteomes" id="UP000070409">
    <property type="component" value="Unassembled WGS sequence"/>
</dbReference>
<keyword evidence="5" id="KW-1185">Reference proteome</keyword>
<keyword evidence="1" id="KW-0732">Signal</keyword>
<dbReference type="RefSeq" id="WP_068574928.1">
    <property type="nucleotide sequence ID" value="NZ_LSRE01000050.1"/>
</dbReference>
<protein>
    <submittedName>
        <fullName evidence="3">Uncharacterized protein</fullName>
    </submittedName>
</protein>
<accession>A0A138A045</accession>
<evidence type="ECO:0000313" key="2">
    <source>
        <dbReference type="EMBL" id="KXO89066.1"/>
    </source>
</evidence>
<organism evidence="3 4">
    <name type="scientific">Tsukamurella pseudospumae</name>
    <dbReference type="NCBI Taxonomy" id="239498"/>
    <lineage>
        <taxon>Bacteria</taxon>
        <taxon>Bacillati</taxon>
        <taxon>Actinomycetota</taxon>
        <taxon>Actinomycetes</taxon>
        <taxon>Mycobacteriales</taxon>
        <taxon>Tsukamurellaceae</taxon>
        <taxon>Tsukamurella</taxon>
    </lineage>
</organism>
<evidence type="ECO:0000313" key="3">
    <source>
        <dbReference type="EMBL" id="KXP03821.1"/>
    </source>
</evidence>
<evidence type="ECO:0000313" key="5">
    <source>
        <dbReference type="Proteomes" id="UP000070409"/>
    </source>
</evidence>
<proteinExistence type="predicted"/>
<comment type="caution">
    <text evidence="3">The sequence shown here is derived from an EMBL/GenBank/DDBJ whole genome shotgun (WGS) entry which is preliminary data.</text>
</comment>
<reference evidence="2 5" key="2">
    <citation type="submission" date="2016-02" db="EMBL/GenBank/DDBJ databases">
        <authorList>
            <person name="Teng J.L."/>
            <person name="Tang Y."/>
            <person name="Huang Y."/>
            <person name="Guo F."/>
            <person name="Wei W."/>
            <person name="Chen J.H."/>
            <person name="Wong S.Y."/>
            <person name="Lau S.K."/>
            <person name="Woo P.C."/>
        </authorList>
    </citation>
    <scope>NUCLEOTIDE SEQUENCE [LARGE SCALE GENOMIC DNA]</scope>
    <source>
        <strain evidence="2 5">JCM 13375</strain>
    </source>
</reference>
<feature type="chain" id="PRO_5039111015" evidence="1">
    <location>
        <begin position="28"/>
        <end position="72"/>
    </location>
</feature>
<evidence type="ECO:0000313" key="4">
    <source>
        <dbReference type="Proteomes" id="UP000070258"/>
    </source>
</evidence>
<evidence type="ECO:0000256" key="1">
    <source>
        <dbReference type="SAM" id="SignalP"/>
    </source>
</evidence>
<dbReference type="EMBL" id="LSRF01000058">
    <property type="protein sequence ID" value="KXP03821.1"/>
    <property type="molecule type" value="Genomic_DNA"/>
</dbReference>
<dbReference type="AlphaFoldDB" id="A0A138A045"/>
<sequence length="72" mass="7525">MNISRKTLATAGFLAATATFAFTPAIAAADTPSMYDSCSSTQEGQRITTANGDVLECVEVDTGTGYDWEAPN</sequence>
<feature type="signal peptide" evidence="1">
    <location>
        <begin position="1"/>
        <end position="27"/>
    </location>
</feature>
<dbReference type="EMBL" id="LSRE01000050">
    <property type="protein sequence ID" value="KXO89066.1"/>
    <property type="molecule type" value="Genomic_DNA"/>
</dbReference>
<dbReference type="Proteomes" id="UP000070258">
    <property type="component" value="Unassembled WGS sequence"/>
</dbReference>
<reference evidence="4" key="3">
    <citation type="submission" date="2016-02" db="EMBL/GenBank/DDBJ databases">
        <authorList>
            <person name="Wen L."/>
            <person name="He K."/>
            <person name="Yang H."/>
        </authorList>
    </citation>
    <scope>NUCLEOTIDE SEQUENCE [LARGE SCALE GENOMIC DNA]</scope>
    <source>
        <strain evidence="4">JCM 15929</strain>
    </source>
</reference>
<gene>
    <name evidence="3" type="ORF">AXK60_18785</name>
    <name evidence="2" type="ORF">AXK61_10605</name>
</gene>
<reference evidence="3" key="1">
    <citation type="submission" date="2016-02" db="EMBL/GenBank/DDBJ databases">
        <authorList>
            <person name="Teng J.L."/>
            <person name="Yang Y."/>
            <person name="Huang Y."/>
            <person name="Guo F."/>
            <person name="Wei W."/>
            <person name="Chen J.H."/>
            <person name="Wong S.Y."/>
            <person name="Lau S.K."/>
            <person name="Woo P.C."/>
        </authorList>
    </citation>
    <scope>NUCLEOTIDE SEQUENCE</scope>
    <source>
        <strain evidence="3">JCM 15929</strain>
    </source>
</reference>
<name>A0A138A045_9ACTN</name>
<dbReference type="OrthoDB" id="4774586at2"/>